<sequence>MRLMQLVEEEKKTLIHRLINMGYTRTPDGKDLQKLTLTEVNAIYQNQKRREELGIC</sequence>
<evidence type="ECO:0000313" key="2">
    <source>
        <dbReference type="Proteomes" id="UP000322524"/>
    </source>
</evidence>
<organism evidence="1 2">
    <name type="scientific">Sutcliffiella horikoshii</name>
    <dbReference type="NCBI Taxonomy" id="79883"/>
    <lineage>
        <taxon>Bacteria</taxon>
        <taxon>Bacillati</taxon>
        <taxon>Bacillota</taxon>
        <taxon>Bacilli</taxon>
        <taxon>Bacillales</taxon>
        <taxon>Bacillaceae</taxon>
        <taxon>Sutcliffiella</taxon>
    </lineage>
</organism>
<dbReference type="EMBL" id="VTEV01000003">
    <property type="protein sequence ID" value="TYS68678.1"/>
    <property type="molecule type" value="Genomic_DNA"/>
</dbReference>
<dbReference type="Proteomes" id="UP000322524">
    <property type="component" value="Unassembled WGS sequence"/>
</dbReference>
<proteinExistence type="predicted"/>
<accession>A0A5D4T229</accession>
<dbReference type="InterPro" id="IPR025072">
    <property type="entry name" value="Fur_reg_FbpA"/>
</dbReference>
<name>A0A5D4T229_9BACI</name>
<reference evidence="1 2" key="1">
    <citation type="submission" date="2019-08" db="EMBL/GenBank/DDBJ databases">
        <title>Bacillus genomes from the desert of Cuatro Cienegas, Coahuila.</title>
        <authorList>
            <person name="Olmedo-Alvarez G."/>
        </authorList>
    </citation>
    <scope>NUCLEOTIDE SEQUENCE [LARGE SCALE GENOMIC DNA]</scope>
    <source>
        <strain evidence="1 2">CH28_1T</strain>
    </source>
</reference>
<protein>
    <submittedName>
        <fullName evidence="1">Fur-regulated basic protein FbpA</fullName>
    </submittedName>
</protein>
<dbReference type="OrthoDB" id="2990660at2"/>
<dbReference type="AlphaFoldDB" id="A0A5D4T229"/>
<dbReference type="RefSeq" id="WP_148987545.1">
    <property type="nucleotide sequence ID" value="NZ_VTEV01000003.1"/>
</dbReference>
<evidence type="ECO:0000313" key="1">
    <source>
        <dbReference type="EMBL" id="TYS68678.1"/>
    </source>
</evidence>
<dbReference type="Pfam" id="PF13076">
    <property type="entry name" value="Fur_reg_FbpA"/>
    <property type="match status" value="1"/>
</dbReference>
<gene>
    <name evidence="1" type="primary">fbpA</name>
    <name evidence="1" type="ORF">FZC76_06955</name>
</gene>
<comment type="caution">
    <text evidence="1">The sequence shown here is derived from an EMBL/GenBank/DDBJ whole genome shotgun (WGS) entry which is preliminary data.</text>
</comment>